<dbReference type="SUPFAM" id="SSF117839">
    <property type="entry name" value="WWE domain"/>
    <property type="match status" value="1"/>
</dbReference>
<dbReference type="Pfam" id="PF02825">
    <property type="entry name" value="WWE"/>
    <property type="match status" value="1"/>
</dbReference>
<feature type="non-terminal residue" evidence="2">
    <location>
        <position position="512"/>
    </location>
</feature>
<dbReference type="EMBL" id="CYKH01001623">
    <property type="protein sequence ID" value="CUG88192.1"/>
    <property type="molecule type" value="Genomic_DNA"/>
</dbReference>
<protein>
    <recommendedName>
        <fullName evidence="1">WWE domain-containing protein</fullName>
    </recommendedName>
</protein>
<evidence type="ECO:0000259" key="1">
    <source>
        <dbReference type="PROSITE" id="PS50918"/>
    </source>
</evidence>
<dbReference type="Proteomes" id="UP000051952">
    <property type="component" value="Unassembled WGS sequence"/>
</dbReference>
<accession>A0A0S4JDZ0</accession>
<gene>
    <name evidence="2" type="ORF">BSAL_14100</name>
</gene>
<dbReference type="OrthoDB" id="408436at2759"/>
<feature type="domain" description="WWE" evidence="1">
    <location>
        <begin position="14"/>
        <end position="97"/>
    </location>
</feature>
<sequence>MKEQYTHTHKETKDTRQYRNTMSAKLANWEWKDDNDFWTPYYHADNTLIEAAFKSGQQLFSTKSLSFNAEHQSVYVYDFTKLTQKNQDSGRVRKLRRIESSATEDEEGFVAALGHTMSFHFGGHVGSAVAPPAPVIPVVAATALTSSSTDEPVSKKPRFEFPGLAVGAFPVFFLLQIFVKRSLVDTYVYPAHPFGVFDTKRPVLSKYLEGHGPISGQIRIVTKKKNTSATSSCCSRSIIPSYGPVRCSPVRSSFWRLWISCDGCCGGANSYTCSRTSHHAGFISSPSRRSTRYRRSNCTWCPIPSQSEVRPRPCSRRSSRKELLDQMLYREKQLCGDFGVFYHSYSLAALLYEVQAAVAAVLFRFKSEWATLPRLLKQPYNDLPDAASLLKLFPKMPTRDHDPRFRAVAISATSSLLAPDSEAPPKSVFLSGYSCSDLSFVGVLEGLLVSCGVPDSMKTALGKKIVELCSIHGLDASQFKGKPCKSGRAGHMLQIFVKRSLVDTYVYPAHPF</sequence>
<name>A0A0S4JDZ0_BODSA</name>
<dbReference type="AlphaFoldDB" id="A0A0S4JDZ0"/>
<dbReference type="InterPro" id="IPR037197">
    <property type="entry name" value="WWE_dom_sf"/>
</dbReference>
<proteinExistence type="predicted"/>
<dbReference type="VEuPathDB" id="TriTrypDB:BSAL_14100"/>
<dbReference type="PROSITE" id="PS50918">
    <property type="entry name" value="WWE"/>
    <property type="match status" value="1"/>
</dbReference>
<dbReference type="SMART" id="SM00678">
    <property type="entry name" value="WWE"/>
    <property type="match status" value="1"/>
</dbReference>
<dbReference type="Gene3D" id="3.30.720.50">
    <property type="match status" value="1"/>
</dbReference>
<organism evidence="2 3">
    <name type="scientific">Bodo saltans</name>
    <name type="common">Flagellated protozoan</name>
    <dbReference type="NCBI Taxonomy" id="75058"/>
    <lineage>
        <taxon>Eukaryota</taxon>
        <taxon>Discoba</taxon>
        <taxon>Euglenozoa</taxon>
        <taxon>Kinetoplastea</taxon>
        <taxon>Metakinetoplastina</taxon>
        <taxon>Eubodonida</taxon>
        <taxon>Bodonidae</taxon>
        <taxon>Bodo</taxon>
    </lineage>
</organism>
<evidence type="ECO:0000313" key="3">
    <source>
        <dbReference type="Proteomes" id="UP000051952"/>
    </source>
</evidence>
<keyword evidence="3" id="KW-1185">Reference proteome</keyword>
<dbReference type="GO" id="GO:0008270">
    <property type="term" value="F:zinc ion binding"/>
    <property type="evidence" value="ECO:0007669"/>
    <property type="project" value="InterPro"/>
</dbReference>
<reference evidence="3" key="1">
    <citation type="submission" date="2015-09" db="EMBL/GenBank/DDBJ databases">
        <authorList>
            <consortium name="Pathogen Informatics"/>
        </authorList>
    </citation>
    <scope>NUCLEOTIDE SEQUENCE [LARGE SCALE GENOMIC DNA]</scope>
    <source>
        <strain evidence="3">Lake Konstanz</strain>
    </source>
</reference>
<evidence type="ECO:0000313" key="2">
    <source>
        <dbReference type="EMBL" id="CUG88192.1"/>
    </source>
</evidence>
<dbReference type="InterPro" id="IPR018123">
    <property type="entry name" value="WWE-dom_subgr"/>
</dbReference>
<dbReference type="InterPro" id="IPR004170">
    <property type="entry name" value="WWE_dom"/>
</dbReference>